<organism evidence="2 3">
    <name type="scientific">Gordonia crocea</name>
    <dbReference type="NCBI Taxonomy" id="589162"/>
    <lineage>
        <taxon>Bacteria</taxon>
        <taxon>Bacillati</taxon>
        <taxon>Actinomycetota</taxon>
        <taxon>Actinomycetes</taxon>
        <taxon>Mycobacteriales</taxon>
        <taxon>Gordoniaceae</taxon>
        <taxon>Gordonia</taxon>
    </lineage>
</organism>
<evidence type="ECO:0000313" key="3">
    <source>
        <dbReference type="Proteomes" id="UP000444980"/>
    </source>
</evidence>
<comment type="caution">
    <text evidence="2">The sequence shown here is derived from an EMBL/GenBank/DDBJ whole genome shotgun (WGS) entry which is preliminary data.</text>
</comment>
<feature type="transmembrane region" description="Helical" evidence="1">
    <location>
        <begin position="26"/>
        <end position="43"/>
    </location>
</feature>
<name>A0A7I9UUL1_9ACTN</name>
<dbReference type="AlphaFoldDB" id="A0A7I9UUL1"/>
<reference evidence="3" key="1">
    <citation type="submission" date="2019-06" db="EMBL/GenBank/DDBJ databases">
        <title>Gordonia isolated from sludge of a wastewater treatment plant.</title>
        <authorList>
            <person name="Tamura T."/>
            <person name="Aoyama K."/>
            <person name="Kang Y."/>
            <person name="Saito S."/>
            <person name="Akiyama N."/>
            <person name="Yazawa K."/>
            <person name="Gonoi T."/>
            <person name="Mikami Y."/>
        </authorList>
    </citation>
    <scope>NUCLEOTIDE SEQUENCE [LARGE SCALE GENOMIC DNA]</scope>
    <source>
        <strain evidence="3">NBRC 107697</strain>
    </source>
</reference>
<gene>
    <name evidence="2" type="ORF">nbrc107697_08730</name>
</gene>
<protein>
    <submittedName>
        <fullName evidence="2">Uncharacterized protein</fullName>
    </submittedName>
</protein>
<evidence type="ECO:0000256" key="1">
    <source>
        <dbReference type="SAM" id="Phobius"/>
    </source>
</evidence>
<accession>A0A7I9UUL1</accession>
<keyword evidence="1" id="KW-0472">Membrane</keyword>
<keyword evidence="1" id="KW-0812">Transmembrane</keyword>
<keyword evidence="3" id="KW-1185">Reference proteome</keyword>
<dbReference type="RefSeq" id="WP_186343300.1">
    <property type="nucleotide sequence ID" value="NZ_BJOU01000001.1"/>
</dbReference>
<dbReference type="EMBL" id="BJOU01000001">
    <property type="protein sequence ID" value="GED96834.1"/>
    <property type="molecule type" value="Genomic_DNA"/>
</dbReference>
<sequence>MWKALAIIALGLIALMFLYPLIKSLIWLGVIALAIYGAIVLFSDSKSKSG</sequence>
<proteinExistence type="predicted"/>
<keyword evidence="1" id="KW-1133">Transmembrane helix</keyword>
<dbReference type="Proteomes" id="UP000444980">
    <property type="component" value="Unassembled WGS sequence"/>
</dbReference>
<evidence type="ECO:0000313" key="2">
    <source>
        <dbReference type="EMBL" id="GED96834.1"/>
    </source>
</evidence>